<evidence type="ECO:0000313" key="4">
    <source>
        <dbReference type="EMBL" id="CAK9311173.1"/>
    </source>
</evidence>
<keyword evidence="5" id="KW-1185">Reference proteome</keyword>
<evidence type="ECO:0000256" key="1">
    <source>
        <dbReference type="SAM" id="MobiDB-lite"/>
    </source>
</evidence>
<organism evidence="4 5">
    <name type="scientific">Citrullus colocynthis</name>
    <name type="common">colocynth</name>
    <dbReference type="NCBI Taxonomy" id="252529"/>
    <lineage>
        <taxon>Eukaryota</taxon>
        <taxon>Viridiplantae</taxon>
        <taxon>Streptophyta</taxon>
        <taxon>Embryophyta</taxon>
        <taxon>Tracheophyta</taxon>
        <taxon>Spermatophyta</taxon>
        <taxon>Magnoliopsida</taxon>
        <taxon>eudicotyledons</taxon>
        <taxon>Gunneridae</taxon>
        <taxon>Pentapetalae</taxon>
        <taxon>rosids</taxon>
        <taxon>fabids</taxon>
        <taxon>Cucurbitales</taxon>
        <taxon>Cucurbitaceae</taxon>
        <taxon>Benincaseae</taxon>
        <taxon>Citrullus</taxon>
    </lineage>
</organism>
<keyword evidence="2" id="KW-0732">Signal</keyword>
<dbReference type="EMBL" id="OZ021744">
    <property type="protein sequence ID" value="CAK9311173.1"/>
    <property type="molecule type" value="Genomic_DNA"/>
</dbReference>
<evidence type="ECO:0000259" key="3">
    <source>
        <dbReference type="PROSITE" id="PS51485"/>
    </source>
</evidence>
<feature type="chain" id="PRO_5046452523" description="Phytocyanin domain-containing protein" evidence="2">
    <location>
        <begin position="23"/>
        <end position="183"/>
    </location>
</feature>
<dbReference type="Gene3D" id="2.60.40.420">
    <property type="entry name" value="Cupredoxins - blue copper proteins"/>
    <property type="match status" value="1"/>
</dbReference>
<feature type="region of interest" description="Disordered" evidence="1">
    <location>
        <begin position="123"/>
        <end position="151"/>
    </location>
</feature>
<dbReference type="SUPFAM" id="SSF49503">
    <property type="entry name" value="Cupredoxins"/>
    <property type="match status" value="1"/>
</dbReference>
<dbReference type="PANTHER" id="PTHR33021">
    <property type="entry name" value="BLUE COPPER PROTEIN"/>
    <property type="match status" value="1"/>
</dbReference>
<dbReference type="PANTHER" id="PTHR33021:SF70">
    <property type="entry name" value="PHYTOCYANIN DOMAIN-CONTAINING PROTEIN"/>
    <property type="match status" value="1"/>
</dbReference>
<name>A0ABP0XSP1_9ROSI</name>
<dbReference type="Pfam" id="PF02298">
    <property type="entry name" value="Cu_bind_like"/>
    <property type="match status" value="1"/>
</dbReference>
<proteinExistence type="predicted"/>
<dbReference type="InterPro" id="IPR003245">
    <property type="entry name" value="Phytocyanin_dom"/>
</dbReference>
<sequence length="183" mass="19616">MGNNIWVCVLMVIGGLVLRCNATTYIVGDTSGWDISTDLDTWSQGKRFFVGDVLVFQYSSSASLNEVTRENFNTCNTTNVLKAYSSGNTTVTLSNPGQRFFVSGNRLLCLGGMKLQVNVENNQSFSPTAAPHPPPQSDALPRPSSKTDNNGVPSASAGFLIGGKKALAIVFVCYVVSTSFIVF</sequence>
<feature type="domain" description="Phytocyanin" evidence="3">
    <location>
        <begin position="23"/>
        <end position="121"/>
    </location>
</feature>
<dbReference type="Proteomes" id="UP001642487">
    <property type="component" value="Chromosome 10"/>
</dbReference>
<gene>
    <name evidence="4" type="ORF">CITCOLO1_LOCUS2823</name>
</gene>
<dbReference type="PROSITE" id="PS51485">
    <property type="entry name" value="PHYTOCYANIN"/>
    <property type="match status" value="1"/>
</dbReference>
<protein>
    <recommendedName>
        <fullName evidence="3">Phytocyanin domain-containing protein</fullName>
    </recommendedName>
</protein>
<dbReference type="InterPro" id="IPR039391">
    <property type="entry name" value="Phytocyanin-like"/>
</dbReference>
<feature type="signal peptide" evidence="2">
    <location>
        <begin position="1"/>
        <end position="22"/>
    </location>
</feature>
<evidence type="ECO:0000313" key="5">
    <source>
        <dbReference type="Proteomes" id="UP001642487"/>
    </source>
</evidence>
<accession>A0ABP0XSP1</accession>
<dbReference type="CDD" id="cd04216">
    <property type="entry name" value="Phytocyanin"/>
    <property type="match status" value="1"/>
</dbReference>
<reference evidence="4 5" key="1">
    <citation type="submission" date="2024-03" db="EMBL/GenBank/DDBJ databases">
        <authorList>
            <person name="Gkanogiannis A."/>
            <person name="Becerra Lopez-Lavalle L."/>
        </authorList>
    </citation>
    <scope>NUCLEOTIDE SEQUENCE [LARGE SCALE GENOMIC DNA]</scope>
</reference>
<dbReference type="InterPro" id="IPR008972">
    <property type="entry name" value="Cupredoxin"/>
</dbReference>
<evidence type="ECO:0000256" key="2">
    <source>
        <dbReference type="SAM" id="SignalP"/>
    </source>
</evidence>